<dbReference type="EMBL" id="JADKYB010000027">
    <property type="protein sequence ID" value="MBM9509641.1"/>
    <property type="molecule type" value="Genomic_DNA"/>
</dbReference>
<accession>A0ABS2U363</accession>
<evidence type="ECO:0000313" key="2">
    <source>
        <dbReference type="Proteomes" id="UP000749040"/>
    </source>
</evidence>
<dbReference type="Proteomes" id="UP000749040">
    <property type="component" value="Unassembled WGS sequence"/>
</dbReference>
<dbReference type="SUPFAM" id="SSF53300">
    <property type="entry name" value="vWA-like"/>
    <property type="match status" value="1"/>
</dbReference>
<evidence type="ECO:0008006" key="3">
    <source>
        <dbReference type="Google" id="ProtNLM"/>
    </source>
</evidence>
<sequence length="225" mass="24066">MPENRGNLLPVYVLADESGSMGPYIDDLNDGLRSLHTTLLAEPMAAAKVRFSVLGFADDVVVRIALADLRQENELPRLSARGTTSYLAAFSALLDRLPGDVGTLKGEGYQVHRPAVFFMSDGLPNTYEDWRSAHRKLTDRSVTKAAPNIISCGIGEADAGTMLDVATDRNFAFVSVPGSDIGQSIAGFFGSLTRSVVESGRSLASGDAQLIVDRPEGFTMAIDVI</sequence>
<dbReference type="Gene3D" id="3.40.50.410">
    <property type="entry name" value="von Willebrand factor, type A domain"/>
    <property type="match status" value="1"/>
</dbReference>
<organism evidence="1 2">
    <name type="scientific">Actinacidiphila acididurans</name>
    <dbReference type="NCBI Taxonomy" id="2784346"/>
    <lineage>
        <taxon>Bacteria</taxon>
        <taxon>Bacillati</taxon>
        <taxon>Actinomycetota</taxon>
        <taxon>Actinomycetes</taxon>
        <taxon>Kitasatosporales</taxon>
        <taxon>Streptomycetaceae</taxon>
        <taxon>Actinacidiphila</taxon>
    </lineage>
</organism>
<dbReference type="InterPro" id="IPR036465">
    <property type="entry name" value="vWFA_dom_sf"/>
</dbReference>
<evidence type="ECO:0000313" key="1">
    <source>
        <dbReference type="EMBL" id="MBM9509641.1"/>
    </source>
</evidence>
<name>A0ABS2U363_9ACTN</name>
<proteinExistence type="predicted"/>
<dbReference type="RefSeq" id="WP_205362982.1">
    <property type="nucleotide sequence ID" value="NZ_JADKYB010000027.1"/>
</dbReference>
<keyword evidence="2" id="KW-1185">Reference proteome</keyword>
<reference evidence="1 2" key="1">
    <citation type="submission" date="2021-01" db="EMBL/GenBank/DDBJ databases">
        <title>Streptomyces acididurans sp. nov., isolated from a peat swamp forest soil.</title>
        <authorList>
            <person name="Chantavorakit T."/>
            <person name="Duangmal K."/>
        </authorList>
    </citation>
    <scope>NUCLEOTIDE SEQUENCE [LARGE SCALE GENOMIC DNA]</scope>
    <source>
        <strain evidence="1 2">KK5PA1</strain>
    </source>
</reference>
<gene>
    <name evidence="1" type="ORF">ITX44_34825</name>
</gene>
<protein>
    <recommendedName>
        <fullName evidence="3">VWFA domain-containing protein</fullName>
    </recommendedName>
</protein>
<comment type="caution">
    <text evidence="1">The sequence shown here is derived from an EMBL/GenBank/DDBJ whole genome shotgun (WGS) entry which is preliminary data.</text>
</comment>